<organism evidence="2 3">
    <name type="scientific">Desulfovibrio psychrotolerans</name>
    <dbReference type="NCBI Taxonomy" id="415242"/>
    <lineage>
        <taxon>Bacteria</taxon>
        <taxon>Pseudomonadati</taxon>
        <taxon>Thermodesulfobacteriota</taxon>
        <taxon>Desulfovibrionia</taxon>
        <taxon>Desulfovibrionales</taxon>
        <taxon>Desulfovibrionaceae</taxon>
        <taxon>Desulfovibrio</taxon>
    </lineage>
</organism>
<sequence>MSGSCSDTNGGEKMTLAHKVARAKDLLEETALEFGPENVVVAWTGGKDSTVTLHLWSGVLAEMGFSGLRALNIDTGCKFPEVMEFRDMLTAEWGLHLTVARPAADLRDYPVARDKVACCAALKVEPLSRSVREMGAEALLTGIRRDEHPERGRAHSERRERPDCLMVHPILDFTEMDVWAYIMERGVPYCSLYTQGYRSLGCVPCTLPVAEGEERSGRNAEKEAHMGTLRALGYF</sequence>
<dbReference type="InterPro" id="IPR014729">
    <property type="entry name" value="Rossmann-like_a/b/a_fold"/>
</dbReference>
<comment type="caution">
    <text evidence="2">The sequence shown here is derived from an EMBL/GenBank/DDBJ whole genome shotgun (WGS) entry which is preliminary data.</text>
</comment>
<dbReference type="AlphaFoldDB" id="A0A7J0BZF0"/>
<dbReference type="InterPro" id="IPR002500">
    <property type="entry name" value="PAPS_reduct_dom"/>
</dbReference>
<evidence type="ECO:0000259" key="1">
    <source>
        <dbReference type="Pfam" id="PF01507"/>
    </source>
</evidence>
<feature type="domain" description="Phosphoadenosine phosphosulphate reductase" evidence="1">
    <location>
        <begin position="38"/>
        <end position="208"/>
    </location>
</feature>
<protein>
    <submittedName>
        <fullName evidence="2">Phosphoadenosine phosphosulfate reductase</fullName>
    </submittedName>
</protein>
<evidence type="ECO:0000313" key="3">
    <source>
        <dbReference type="Proteomes" id="UP000503820"/>
    </source>
</evidence>
<dbReference type="Gene3D" id="3.40.50.620">
    <property type="entry name" value="HUPs"/>
    <property type="match status" value="1"/>
</dbReference>
<dbReference type="PANTHER" id="PTHR43196:SF1">
    <property type="entry name" value="SULFATE ADENYLYLTRANSFERASE SUBUNIT 2"/>
    <property type="match status" value="1"/>
</dbReference>
<dbReference type="EMBL" id="BLVP01000036">
    <property type="protein sequence ID" value="GFM38344.1"/>
    <property type="molecule type" value="Genomic_DNA"/>
</dbReference>
<reference evidence="2 3" key="1">
    <citation type="submission" date="2020-05" db="EMBL/GenBank/DDBJ databases">
        <title>Draft genome sequence of Desulfovibrio psychrotolerans JS1T.</title>
        <authorList>
            <person name="Ueno A."/>
            <person name="Tamazawa S."/>
            <person name="Tamamura S."/>
            <person name="Murakami T."/>
            <person name="Kiyama T."/>
            <person name="Inomata H."/>
            <person name="Amano Y."/>
            <person name="Miyakawa K."/>
            <person name="Tamaki H."/>
            <person name="Naganuma T."/>
            <person name="Kaneko K."/>
        </authorList>
    </citation>
    <scope>NUCLEOTIDE SEQUENCE [LARGE SCALE GENOMIC DNA]</scope>
    <source>
        <strain evidence="2 3">JS1</strain>
    </source>
</reference>
<dbReference type="GO" id="GO:0003824">
    <property type="term" value="F:catalytic activity"/>
    <property type="evidence" value="ECO:0007669"/>
    <property type="project" value="InterPro"/>
</dbReference>
<keyword evidence="3" id="KW-1185">Reference proteome</keyword>
<evidence type="ECO:0000313" key="2">
    <source>
        <dbReference type="EMBL" id="GFM38344.1"/>
    </source>
</evidence>
<accession>A0A7J0BZF0</accession>
<dbReference type="PANTHER" id="PTHR43196">
    <property type="entry name" value="SULFATE ADENYLYLTRANSFERASE SUBUNIT 2"/>
    <property type="match status" value="1"/>
</dbReference>
<dbReference type="SUPFAM" id="SSF52402">
    <property type="entry name" value="Adenine nucleotide alpha hydrolases-like"/>
    <property type="match status" value="1"/>
</dbReference>
<proteinExistence type="predicted"/>
<gene>
    <name evidence="2" type="ORF">DSM19430T_30280</name>
</gene>
<dbReference type="Pfam" id="PF01507">
    <property type="entry name" value="PAPS_reduct"/>
    <property type="match status" value="1"/>
</dbReference>
<dbReference type="InterPro" id="IPR050128">
    <property type="entry name" value="Sulfate_adenylyltrnsfr_sub2"/>
</dbReference>
<name>A0A7J0BZF0_9BACT</name>
<dbReference type="Proteomes" id="UP000503820">
    <property type="component" value="Unassembled WGS sequence"/>
</dbReference>